<reference evidence="1" key="2">
    <citation type="journal article" date="2015" name="Fish Shellfish Immunol.">
        <title>Early steps in the European eel (Anguilla anguilla)-Vibrio vulnificus interaction in the gills: Role of the RtxA13 toxin.</title>
        <authorList>
            <person name="Callol A."/>
            <person name="Pajuelo D."/>
            <person name="Ebbesson L."/>
            <person name="Teles M."/>
            <person name="MacKenzie S."/>
            <person name="Amaro C."/>
        </authorList>
    </citation>
    <scope>NUCLEOTIDE SEQUENCE</scope>
</reference>
<reference evidence="1" key="1">
    <citation type="submission" date="2014-11" db="EMBL/GenBank/DDBJ databases">
        <authorList>
            <person name="Amaro Gonzalez C."/>
        </authorList>
    </citation>
    <scope>NUCLEOTIDE SEQUENCE</scope>
</reference>
<dbReference type="EMBL" id="GBXM01017592">
    <property type="protein sequence ID" value="JAH90985.1"/>
    <property type="molecule type" value="Transcribed_RNA"/>
</dbReference>
<dbReference type="AlphaFoldDB" id="A0A0E9WN27"/>
<accession>A0A0E9WN27</accession>
<name>A0A0E9WN27_ANGAN</name>
<evidence type="ECO:0000313" key="1">
    <source>
        <dbReference type="EMBL" id="JAH90985.1"/>
    </source>
</evidence>
<proteinExistence type="predicted"/>
<sequence length="54" mass="6124">MSVLRGLLWPWLSVQLPSRNTTFTKPLSNSSLTSQVLQYQPVYPEALPDMMLST</sequence>
<protein>
    <submittedName>
        <fullName evidence="1">Uncharacterized protein</fullName>
    </submittedName>
</protein>
<organism evidence="1">
    <name type="scientific">Anguilla anguilla</name>
    <name type="common">European freshwater eel</name>
    <name type="synonym">Muraena anguilla</name>
    <dbReference type="NCBI Taxonomy" id="7936"/>
    <lineage>
        <taxon>Eukaryota</taxon>
        <taxon>Metazoa</taxon>
        <taxon>Chordata</taxon>
        <taxon>Craniata</taxon>
        <taxon>Vertebrata</taxon>
        <taxon>Euteleostomi</taxon>
        <taxon>Actinopterygii</taxon>
        <taxon>Neopterygii</taxon>
        <taxon>Teleostei</taxon>
        <taxon>Anguilliformes</taxon>
        <taxon>Anguillidae</taxon>
        <taxon>Anguilla</taxon>
    </lineage>
</organism>